<dbReference type="PANTHER" id="PTHR11505">
    <property type="entry name" value="L1 TRANSPOSABLE ELEMENT-RELATED"/>
    <property type="match status" value="1"/>
</dbReference>
<evidence type="ECO:0000313" key="2">
    <source>
        <dbReference type="Proteomes" id="UP001066276"/>
    </source>
</evidence>
<reference evidence="1" key="1">
    <citation type="journal article" date="2022" name="bioRxiv">
        <title>Sequencing and chromosome-scale assembly of the giantPleurodeles waltlgenome.</title>
        <authorList>
            <person name="Brown T."/>
            <person name="Elewa A."/>
            <person name="Iarovenko S."/>
            <person name="Subramanian E."/>
            <person name="Araus A.J."/>
            <person name="Petzold A."/>
            <person name="Susuki M."/>
            <person name="Suzuki K.-i.T."/>
            <person name="Hayashi T."/>
            <person name="Toyoda A."/>
            <person name="Oliveira C."/>
            <person name="Osipova E."/>
            <person name="Leigh N.D."/>
            <person name="Simon A."/>
            <person name="Yun M.H."/>
        </authorList>
    </citation>
    <scope>NUCLEOTIDE SEQUENCE</scope>
    <source>
        <strain evidence="1">20211129_DDA</strain>
        <tissue evidence="1">Liver</tissue>
    </source>
</reference>
<dbReference type="Proteomes" id="UP001066276">
    <property type="component" value="Chromosome 1_1"/>
</dbReference>
<sequence>MDKMRERVKDLGTRTDDISKELGTHSTQLADQERWLQPQEAMLEVLEDTSRCNNVCVLGLPGGTETTPVEQFLESWLVEILCGLGNEGVLLVGRAHRTPGGKSKPGAPPRMLIMQMLRYKDKMNIVAEARQKGNVEYKRTPKLRDKGLNLALLPPVCLCIDFQGKRHFFYTEADDMQFVEYH</sequence>
<proteinExistence type="predicted"/>
<dbReference type="Gene3D" id="3.30.70.1820">
    <property type="entry name" value="L1 transposable element, RRM domain"/>
    <property type="match status" value="1"/>
</dbReference>
<evidence type="ECO:0000313" key="1">
    <source>
        <dbReference type="EMBL" id="KAJ1214184.1"/>
    </source>
</evidence>
<organism evidence="1 2">
    <name type="scientific">Pleurodeles waltl</name>
    <name type="common">Iberian ribbed newt</name>
    <dbReference type="NCBI Taxonomy" id="8319"/>
    <lineage>
        <taxon>Eukaryota</taxon>
        <taxon>Metazoa</taxon>
        <taxon>Chordata</taxon>
        <taxon>Craniata</taxon>
        <taxon>Vertebrata</taxon>
        <taxon>Euteleostomi</taxon>
        <taxon>Amphibia</taxon>
        <taxon>Batrachia</taxon>
        <taxon>Caudata</taxon>
        <taxon>Salamandroidea</taxon>
        <taxon>Salamandridae</taxon>
        <taxon>Pleurodelinae</taxon>
        <taxon>Pleurodeles</taxon>
    </lineage>
</organism>
<dbReference type="AlphaFoldDB" id="A0AAV7WM13"/>
<keyword evidence="2" id="KW-1185">Reference proteome</keyword>
<name>A0AAV7WM13_PLEWA</name>
<protein>
    <submittedName>
        <fullName evidence="1">Uncharacterized protein</fullName>
    </submittedName>
</protein>
<comment type="caution">
    <text evidence="1">The sequence shown here is derived from an EMBL/GenBank/DDBJ whole genome shotgun (WGS) entry which is preliminary data.</text>
</comment>
<dbReference type="EMBL" id="JANPWB010000001">
    <property type="protein sequence ID" value="KAJ1214184.1"/>
    <property type="molecule type" value="Genomic_DNA"/>
</dbReference>
<gene>
    <name evidence="1" type="ORF">NDU88_001810</name>
</gene>
<accession>A0AAV7WM13</accession>
<dbReference type="InterPro" id="IPR004244">
    <property type="entry name" value="Transposase_22"/>
</dbReference>